<dbReference type="Pfam" id="PF01974">
    <property type="entry name" value="tRNA_int_endo"/>
    <property type="match status" value="1"/>
</dbReference>
<feature type="domain" description="tRNA intron endonuclease N-terminal" evidence="8">
    <location>
        <begin position="149"/>
        <end position="186"/>
    </location>
</feature>
<dbReference type="AlphaFoldDB" id="A0A553NUI9"/>
<keyword evidence="3 4" id="KW-0456">Lyase</keyword>
<keyword evidence="2 4" id="KW-0819">tRNA processing</keyword>
<dbReference type="Pfam" id="PF02778">
    <property type="entry name" value="tRNA_int_endo_N"/>
    <property type="match status" value="1"/>
</dbReference>
<reference evidence="9 10" key="1">
    <citation type="journal article" date="2018" name="Nat. Ecol. Evol.">
        <title>Genomic signatures of mitonuclear coevolution across populations of Tigriopus californicus.</title>
        <authorList>
            <person name="Barreto F.S."/>
            <person name="Watson E.T."/>
            <person name="Lima T.G."/>
            <person name="Willett C.S."/>
            <person name="Edmands S."/>
            <person name="Li W."/>
            <person name="Burton R.S."/>
        </authorList>
    </citation>
    <scope>NUCLEOTIDE SEQUENCE [LARGE SCALE GENOMIC DNA]</scope>
    <source>
        <strain evidence="9 10">San Diego</strain>
    </source>
</reference>
<dbReference type="Gene3D" id="3.40.1350.10">
    <property type="match status" value="1"/>
</dbReference>
<evidence type="ECO:0000256" key="4">
    <source>
        <dbReference type="PIRNR" id="PIRNR011789"/>
    </source>
</evidence>
<evidence type="ECO:0000256" key="1">
    <source>
        <dbReference type="ARBA" id="ARBA00008078"/>
    </source>
</evidence>
<evidence type="ECO:0000256" key="5">
    <source>
        <dbReference type="PIRSR" id="PIRSR011789-1"/>
    </source>
</evidence>
<dbReference type="GO" id="GO:0000213">
    <property type="term" value="F:tRNA-intron lyase activity"/>
    <property type="evidence" value="ECO:0007669"/>
    <property type="project" value="UniProtKB-UniRule"/>
</dbReference>
<protein>
    <recommendedName>
        <fullName evidence="4">tRNA-splicing endonuclease subunit Sen2</fullName>
        <ecNumber evidence="4">4.6.1.16</ecNumber>
    </recommendedName>
</protein>
<evidence type="ECO:0000259" key="8">
    <source>
        <dbReference type="Pfam" id="PF02778"/>
    </source>
</evidence>
<evidence type="ECO:0000256" key="2">
    <source>
        <dbReference type="ARBA" id="ARBA00022694"/>
    </source>
</evidence>
<dbReference type="InterPro" id="IPR006677">
    <property type="entry name" value="tRNA_intron_Endonuc_cat-like"/>
</dbReference>
<dbReference type="GO" id="GO:0000379">
    <property type="term" value="P:tRNA-type intron splice site recognition and cleavage"/>
    <property type="evidence" value="ECO:0007669"/>
    <property type="project" value="TreeGrafter"/>
</dbReference>
<dbReference type="Proteomes" id="UP000318571">
    <property type="component" value="Chromosome 1"/>
</dbReference>
<dbReference type="InterPro" id="IPR006678">
    <property type="entry name" value="tRNA_intron_Endonuc_N"/>
</dbReference>
<comment type="similarity">
    <text evidence="1 4">Belongs to the tRNA-intron endonuclease family.</text>
</comment>
<dbReference type="GO" id="GO:0003676">
    <property type="term" value="F:nucleic acid binding"/>
    <property type="evidence" value="ECO:0007669"/>
    <property type="project" value="InterPro"/>
</dbReference>
<evidence type="ECO:0000313" key="10">
    <source>
        <dbReference type="Proteomes" id="UP000318571"/>
    </source>
</evidence>
<dbReference type="OMA" id="GEWMANT"/>
<name>A0A553NUI9_TIGCA</name>
<evidence type="ECO:0000256" key="6">
    <source>
        <dbReference type="SAM" id="MobiDB-lite"/>
    </source>
</evidence>
<feature type="region of interest" description="Disordered" evidence="6">
    <location>
        <begin position="1"/>
        <end position="31"/>
    </location>
</feature>
<feature type="compositionally biased region" description="Basic and acidic residues" evidence="6">
    <location>
        <begin position="20"/>
        <end position="30"/>
    </location>
</feature>
<dbReference type="GO" id="GO:0000214">
    <property type="term" value="C:tRNA-intron endonuclease complex"/>
    <property type="evidence" value="ECO:0007669"/>
    <property type="project" value="UniProtKB-UniRule"/>
</dbReference>
<dbReference type="InterPro" id="IPR036167">
    <property type="entry name" value="tRNA_intron_Endo_cat-like_sf"/>
</dbReference>
<evidence type="ECO:0000259" key="7">
    <source>
        <dbReference type="Pfam" id="PF01974"/>
    </source>
</evidence>
<organism evidence="9 10">
    <name type="scientific">Tigriopus californicus</name>
    <name type="common">Marine copepod</name>
    <dbReference type="NCBI Taxonomy" id="6832"/>
    <lineage>
        <taxon>Eukaryota</taxon>
        <taxon>Metazoa</taxon>
        <taxon>Ecdysozoa</taxon>
        <taxon>Arthropoda</taxon>
        <taxon>Crustacea</taxon>
        <taxon>Multicrustacea</taxon>
        <taxon>Hexanauplia</taxon>
        <taxon>Copepoda</taxon>
        <taxon>Harpacticoida</taxon>
        <taxon>Harpacticidae</taxon>
        <taxon>Tigriopus</taxon>
    </lineage>
</organism>
<dbReference type="InterPro" id="IPR006676">
    <property type="entry name" value="tRNA_splic"/>
</dbReference>
<dbReference type="PIRSF" id="PIRSF011789">
    <property type="entry name" value="tRNA_splic_SEN2"/>
    <property type="match status" value="1"/>
</dbReference>
<dbReference type="InterPro" id="IPR016589">
    <property type="entry name" value="tRNA_splic_SEN2"/>
</dbReference>
<accession>A0A553NUI9</accession>
<sequence length="310" mass="35812">MQSDQDELNLKVNMSSLSDPRPKRPRKDEILQSPLPVPIDSLTVQTAAFHGRDWPEYRGEWMANTGQVRVSNLDQAVTLFTMGFFGDKEVISEDPQRDAQHRPVLKPICPKIDPERRDETLRKASGSQGEEEQEDKNAVGKLMYRPHMNERWPLILSPEEAFFLSYALGCLVVCQDGRDLNLSDLWHILIDRDDHFPVLYRVYHHFRSQGWVVRSGLKFGADFLLYQDGPPFFHSTYSVRIRFNGQDETMSWRELFGLNRITEATSKELLLVEVLAGGQTLERVRSSPDNLGDLFVKEVLVRRWVPSQKQ</sequence>
<gene>
    <name evidence="9" type="ORF">TCAL_09657</name>
</gene>
<comment type="function">
    <text evidence="4">Constitutes one of the two catalytic subunit of the tRNA-splicing endonuclease complex, a complex responsible for identification and cleavage of the splice sites in pre-tRNA. It cleaves pre-tRNA at the 5'- and 3'-splice sites to release the intron. The products are an intron and two tRNA half-molecules bearing 2',3'-cyclic phosphate and 5'-OH termini. There are no conserved sequences at the splice sites, but the intron is invariably located at the same site in the gene, placing the splice sites an invariant distance from the constant structural features of the tRNA body.</text>
</comment>
<feature type="active site" evidence="5">
    <location>
        <position position="226"/>
    </location>
</feature>
<dbReference type="EC" id="4.6.1.16" evidence="4"/>
<feature type="active site" evidence="5">
    <location>
        <position position="267"/>
    </location>
</feature>
<comment type="caution">
    <text evidence="9">The sequence shown here is derived from an EMBL/GenBank/DDBJ whole genome shotgun (WGS) entry which is preliminary data.</text>
</comment>
<feature type="active site" evidence="5">
    <location>
        <position position="234"/>
    </location>
</feature>
<dbReference type="NCBIfam" id="TIGR00324">
    <property type="entry name" value="endA"/>
    <property type="match status" value="1"/>
</dbReference>
<dbReference type="GO" id="GO:0005737">
    <property type="term" value="C:cytoplasm"/>
    <property type="evidence" value="ECO:0007669"/>
    <property type="project" value="TreeGrafter"/>
</dbReference>
<evidence type="ECO:0000313" key="9">
    <source>
        <dbReference type="EMBL" id="TRY69086.1"/>
    </source>
</evidence>
<dbReference type="EMBL" id="VCGU01000010">
    <property type="protein sequence ID" value="TRY69086.1"/>
    <property type="molecule type" value="Genomic_DNA"/>
</dbReference>
<dbReference type="CDD" id="cd22363">
    <property type="entry name" value="tRNA-intron_lyase_C"/>
    <property type="match status" value="1"/>
</dbReference>
<dbReference type="STRING" id="6832.A0A553NUI9"/>
<proteinExistence type="inferred from homology"/>
<evidence type="ECO:0000256" key="3">
    <source>
        <dbReference type="ARBA" id="ARBA00023239"/>
    </source>
</evidence>
<feature type="domain" description="tRNA intron endonuclease catalytic" evidence="7">
    <location>
        <begin position="198"/>
        <end position="276"/>
    </location>
</feature>
<keyword evidence="10" id="KW-1185">Reference proteome</keyword>
<feature type="region of interest" description="Disordered" evidence="6">
    <location>
        <begin position="116"/>
        <end position="136"/>
    </location>
</feature>
<dbReference type="SUPFAM" id="SSF53032">
    <property type="entry name" value="tRNA-intron endonuclease catalytic domain-like"/>
    <property type="match status" value="1"/>
</dbReference>
<dbReference type="PANTHER" id="PTHR21227">
    <property type="entry name" value="TRNA-SPLICING ENDONUCLEASE SUBUNIT SEN2"/>
    <property type="match status" value="1"/>
</dbReference>
<dbReference type="PANTHER" id="PTHR21227:SF0">
    <property type="entry name" value="TRNA-SPLICING ENDONUCLEASE SUBUNIT SEN2"/>
    <property type="match status" value="1"/>
</dbReference>
<dbReference type="InterPro" id="IPR011856">
    <property type="entry name" value="tRNA_endonuc-like_dom_sf"/>
</dbReference>